<dbReference type="EMBL" id="GCKF01047795">
    <property type="protein sequence ID" value="JAG93157.1"/>
    <property type="molecule type" value="Transcribed_RNA"/>
</dbReference>
<evidence type="ECO:0000256" key="3">
    <source>
        <dbReference type="SAM" id="MobiDB-lite"/>
    </source>
</evidence>
<comment type="similarity">
    <text evidence="1">Belongs to the Mediator complex subunit 25 family.</text>
</comment>
<dbReference type="AlphaFoldDB" id="A0A0D6QR51"/>
<dbReference type="InterPro" id="IPR021419">
    <property type="entry name" value="Mediator_Med25_VWA"/>
</dbReference>
<dbReference type="GO" id="GO:0045944">
    <property type="term" value="P:positive regulation of transcription by RNA polymerase II"/>
    <property type="evidence" value="ECO:0007669"/>
    <property type="project" value="TreeGrafter"/>
</dbReference>
<sequence>MNTTTQSNSSDRQLILVVEGTAAMGPCWSQLRSEYIDKILRSFSGNELGNQKSSGTNTEMALVVFYSHGPHSVCSVQRTPWTTKIDVFLKWLSEITFCAGGLGEAAIAEGLAEALALFALNQAMAQLTQGMDRQKHCMLVAASNPYPLPTPVPRLPVQTSSQQNANSEFQTQQWLADAETVAKAYAQCFVSLSVIAPKQLPMLRSVYNAGKHNPSATDAVVENVKHSQHLVLLSDSFKDACSALNCSGATVNASSSVIKADLTSAAMHSVSLQPPTAAVRPSSGQAVNGVMPGHPQAPNKALTTGTVKTEVPSSISLTSASGLPHMTSGPLLHGTTQGVPGQYASSSALSTQDTKSNMDTADGQDFKSLVGNTSQQLRTVTASTTNVSLLNNLSHSRLPSAALPGASTLGLQTTGNNPGAMHASNLLTNGMGSAPISTAQNVLISGQSGLTSAGTSLELVGVGQVAPNVSQNGFGTGTNIVGTSGLGVGQPGSSVNTGINGAQGVVGLGQSISGMGNGGMATGSQISQNGVGMNQNVLAGMGPVGVSSGAGTMVPKPSLNQSVQLGNLQGPGVGNNSAANLQIPSPATASQQQMPSSEKYTKVWEGILGGQRQGKPVTICRLAAYRNMSSPEILAADWPMSMQIIKLISLEDITSKHYQGKAEFLIFRPLTQHGFLVQLAEKKLSAVIQLPNQTLLLSSADKPGRMIGMLFPGDTVVFKPQLPNQPHLQQQQQPQGMPSGIGQAFAQSQLPNQTRPQLMSQSQFQGQGPANMPGGGYLS</sequence>
<feature type="region of interest" description="Disordered" evidence="3">
    <location>
        <begin position="319"/>
        <end position="367"/>
    </location>
</feature>
<feature type="domain" description="Mediator of RNA polymerase II transcription subunit 25 von Willebrand factor type A" evidence="4">
    <location>
        <begin position="10"/>
        <end position="235"/>
    </location>
</feature>
<protein>
    <recommendedName>
        <fullName evidence="2">Mediator of RNA polymerase II transcription subunit 25</fullName>
    </recommendedName>
</protein>
<reference evidence="5" key="1">
    <citation type="submission" date="2015-03" db="EMBL/GenBank/DDBJ databases">
        <title>A transcriptome of Araucaria cunninghamii, an australian fine timber species.</title>
        <authorList>
            <person name="Jing Yi C.J.Y."/>
            <person name="Yin San L.Y.S."/>
            <person name="Abdul Karim S.S."/>
            <person name="Wan Azmi N.N."/>
            <person name="Hercus R.R."/>
            <person name="Croft L.L."/>
        </authorList>
    </citation>
    <scope>NUCLEOTIDE SEQUENCE</scope>
    <source>
        <strain evidence="5">MI0301</strain>
        <tissue evidence="5">Leaf</tissue>
    </source>
</reference>
<dbReference type="GO" id="GO:0016592">
    <property type="term" value="C:mediator complex"/>
    <property type="evidence" value="ECO:0007669"/>
    <property type="project" value="TreeGrafter"/>
</dbReference>
<name>A0A0D6QR51_ARACU</name>
<organism evidence="5">
    <name type="scientific">Araucaria cunninghamii</name>
    <name type="common">Hoop pine</name>
    <name type="synonym">Moreton Bay pine</name>
    <dbReference type="NCBI Taxonomy" id="56994"/>
    <lineage>
        <taxon>Eukaryota</taxon>
        <taxon>Viridiplantae</taxon>
        <taxon>Streptophyta</taxon>
        <taxon>Embryophyta</taxon>
        <taxon>Tracheophyta</taxon>
        <taxon>Spermatophyta</taxon>
        <taxon>Pinopsida</taxon>
        <taxon>Pinidae</taxon>
        <taxon>Conifers II</taxon>
        <taxon>Araucariales</taxon>
        <taxon>Araucariaceae</taxon>
        <taxon>Araucaria</taxon>
    </lineage>
</organism>
<proteinExistence type="inferred from homology"/>
<evidence type="ECO:0000256" key="2">
    <source>
        <dbReference type="ARBA" id="ARBA00019694"/>
    </source>
</evidence>
<accession>A0A0D6QR51</accession>
<evidence type="ECO:0000313" key="5">
    <source>
        <dbReference type="EMBL" id="JAG93157.1"/>
    </source>
</evidence>
<dbReference type="Pfam" id="PF11265">
    <property type="entry name" value="Med25_VWA"/>
    <property type="match status" value="1"/>
</dbReference>
<evidence type="ECO:0000259" key="4">
    <source>
        <dbReference type="Pfam" id="PF11265"/>
    </source>
</evidence>
<feature type="compositionally biased region" description="Polar residues" evidence="3">
    <location>
        <begin position="751"/>
        <end position="768"/>
    </location>
</feature>
<dbReference type="PANTHER" id="PTHR12433">
    <property type="entry name" value="MEDIATOR OF RNA POLYMERASE II TRANSCRIPTION SUBUNIT 25"/>
    <property type="match status" value="1"/>
</dbReference>
<feature type="region of interest" description="Disordered" evidence="3">
    <location>
        <begin position="574"/>
        <end position="596"/>
    </location>
</feature>
<dbReference type="PANTHER" id="PTHR12433:SF11">
    <property type="entry name" value="MEDIATOR OF RNA POLYMERASE II TRANSCRIPTION SUBUNIT 25"/>
    <property type="match status" value="1"/>
</dbReference>
<dbReference type="GO" id="GO:0005667">
    <property type="term" value="C:transcription regulator complex"/>
    <property type="evidence" value="ECO:0007669"/>
    <property type="project" value="TreeGrafter"/>
</dbReference>
<evidence type="ECO:0000256" key="1">
    <source>
        <dbReference type="ARBA" id="ARBA00009102"/>
    </source>
</evidence>
<feature type="compositionally biased region" description="Polar residues" evidence="3">
    <location>
        <begin position="334"/>
        <end position="359"/>
    </location>
</feature>
<feature type="region of interest" description="Disordered" evidence="3">
    <location>
        <begin position="751"/>
        <end position="779"/>
    </location>
</feature>